<evidence type="ECO:0000313" key="1">
    <source>
        <dbReference type="EMBL" id="STT86325.1"/>
    </source>
</evidence>
<reference evidence="1 2" key="1">
    <citation type="submission" date="2018-06" db="EMBL/GenBank/DDBJ databases">
        <authorList>
            <consortium name="Pathogen Informatics"/>
            <person name="Doyle S."/>
        </authorList>
    </citation>
    <scope>NUCLEOTIDE SEQUENCE [LARGE SCALE GENOMIC DNA]</scope>
    <source>
        <strain evidence="1 2">NCTC5047</strain>
    </source>
</reference>
<name>A0A377XW19_KLEPN</name>
<dbReference type="Pfam" id="PF16928">
    <property type="entry name" value="Inj_translocase"/>
    <property type="match status" value="1"/>
</dbReference>
<protein>
    <submittedName>
        <fullName evidence="1">Uncharacterized protein</fullName>
    </submittedName>
</protein>
<accession>A0A377XW19</accession>
<dbReference type="EMBL" id="UGLH01000006">
    <property type="protein sequence ID" value="STT86325.1"/>
    <property type="molecule type" value="Genomic_DNA"/>
</dbReference>
<dbReference type="InterPro" id="IPR031619">
    <property type="entry name" value="Inj_translocase"/>
</dbReference>
<gene>
    <name evidence="1" type="ORF">NCTC5047_07422</name>
</gene>
<organism evidence="1 2">
    <name type="scientific">Klebsiella pneumoniae</name>
    <dbReference type="NCBI Taxonomy" id="573"/>
    <lineage>
        <taxon>Bacteria</taxon>
        <taxon>Pseudomonadati</taxon>
        <taxon>Pseudomonadota</taxon>
        <taxon>Gammaproteobacteria</taxon>
        <taxon>Enterobacterales</taxon>
        <taxon>Enterobacteriaceae</taxon>
        <taxon>Klebsiella/Raoultella group</taxon>
        <taxon>Klebsiella</taxon>
        <taxon>Klebsiella pneumoniae complex</taxon>
    </lineage>
</organism>
<evidence type="ECO:0000313" key="2">
    <source>
        <dbReference type="Proteomes" id="UP000254340"/>
    </source>
</evidence>
<sequence>MATWQQGNAGSLLAGIGTNNTNAPQASDANTALSLIRDNNDRTRAGENNLGMQLAGAAGSIFNSYKQANRCSARRRFSRIMPTPMLRVIAVLCVSWSPNTPISSRR</sequence>
<proteinExistence type="predicted"/>
<dbReference type="Proteomes" id="UP000254340">
    <property type="component" value="Unassembled WGS sequence"/>
</dbReference>
<dbReference type="AlphaFoldDB" id="A0A377XW19"/>